<dbReference type="SUPFAM" id="SSF141523">
    <property type="entry name" value="L,D-transpeptidase catalytic domain-like"/>
    <property type="match status" value="1"/>
</dbReference>
<comment type="caution">
    <text evidence="9">The sequence shown here is derived from an EMBL/GenBank/DDBJ whole genome shotgun (WGS) entry which is preliminary data.</text>
</comment>
<dbReference type="PANTHER" id="PTHR36699">
    <property type="entry name" value="LD-TRANSPEPTIDASE"/>
    <property type="match status" value="1"/>
</dbReference>
<evidence type="ECO:0000256" key="3">
    <source>
        <dbReference type="ARBA" id="ARBA00022679"/>
    </source>
</evidence>
<evidence type="ECO:0000256" key="6">
    <source>
        <dbReference type="ARBA" id="ARBA00023316"/>
    </source>
</evidence>
<keyword evidence="4 7" id="KW-0133">Cell shape</keyword>
<keyword evidence="5 7" id="KW-0573">Peptidoglycan synthesis</keyword>
<dbReference type="GO" id="GO:0071555">
    <property type="term" value="P:cell wall organization"/>
    <property type="evidence" value="ECO:0007669"/>
    <property type="project" value="UniProtKB-UniRule"/>
</dbReference>
<proteinExistence type="inferred from homology"/>
<comment type="similarity">
    <text evidence="2">Belongs to the YkuD family.</text>
</comment>
<feature type="domain" description="L,D-TPase catalytic" evidence="8">
    <location>
        <begin position="20"/>
        <end position="157"/>
    </location>
</feature>
<dbReference type="Proteomes" id="UP000284547">
    <property type="component" value="Unassembled WGS sequence"/>
</dbReference>
<evidence type="ECO:0000256" key="2">
    <source>
        <dbReference type="ARBA" id="ARBA00005992"/>
    </source>
</evidence>
<evidence type="ECO:0000313" key="10">
    <source>
        <dbReference type="Proteomes" id="UP000284547"/>
    </source>
</evidence>
<sequence length="162" mass="17484">MARIASGTPPAYAAAEQQADSIAVSKSDRKMYLLRGDTVLKTYDIAMGSAWDQGHKQREGDMRTPEGSYVIDWRNPSSIAHLSLHISYPDTTDSAAAAQAGYSPGGNIMIHGLPNGWGAFGRLHTLLNWTDGCIAVTNAEMQEIWSLTPTGTPITIHASWVP</sequence>
<evidence type="ECO:0000256" key="5">
    <source>
        <dbReference type="ARBA" id="ARBA00022984"/>
    </source>
</evidence>
<dbReference type="AlphaFoldDB" id="A0A411Z3C1"/>
<dbReference type="OrthoDB" id="9809748at2"/>
<feature type="active site" description="Nucleophile" evidence="7">
    <location>
        <position position="133"/>
    </location>
</feature>
<gene>
    <name evidence="9" type="ORF">D1012_08855</name>
</gene>
<evidence type="ECO:0000256" key="7">
    <source>
        <dbReference type="PROSITE-ProRule" id="PRU01373"/>
    </source>
</evidence>
<dbReference type="GO" id="GO:0016740">
    <property type="term" value="F:transferase activity"/>
    <property type="evidence" value="ECO:0007669"/>
    <property type="project" value="UniProtKB-KW"/>
</dbReference>
<keyword evidence="3" id="KW-0808">Transferase</keyword>
<reference evidence="9 10" key="1">
    <citation type="submission" date="2018-08" db="EMBL/GenBank/DDBJ databases">
        <title>Flavobacterium tibetense sp. nov., isolated from a wetland YonghuCo on Tibetan Plateau.</title>
        <authorList>
            <person name="Phurbu D."/>
            <person name="Lu H."/>
            <person name="Xing P."/>
        </authorList>
    </citation>
    <scope>NUCLEOTIDE SEQUENCE [LARGE SCALE GENOMIC DNA]</scope>
    <source>
        <strain evidence="9 10">DJC</strain>
    </source>
</reference>
<comment type="pathway">
    <text evidence="1 7">Cell wall biogenesis; peptidoglycan biosynthesis.</text>
</comment>
<protein>
    <recommendedName>
        <fullName evidence="8">L,D-TPase catalytic domain-containing protein</fullName>
    </recommendedName>
</protein>
<name>A0A411Z3C1_9RHOB</name>
<dbReference type="GO" id="GO:0008360">
    <property type="term" value="P:regulation of cell shape"/>
    <property type="evidence" value="ECO:0007669"/>
    <property type="project" value="UniProtKB-UniRule"/>
</dbReference>
<keyword evidence="10" id="KW-1185">Reference proteome</keyword>
<evidence type="ECO:0000259" key="8">
    <source>
        <dbReference type="PROSITE" id="PS52029"/>
    </source>
</evidence>
<dbReference type="Pfam" id="PF03734">
    <property type="entry name" value="YkuD"/>
    <property type="match status" value="1"/>
</dbReference>
<dbReference type="InterPro" id="IPR005490">
    <property type="entry name" value="LD_TPept_cat_dom"/>
</dbReference>
<dbReference type="GO" id="GO:0004180">
    <property type="term" value="F:carboxypeptidase activity"/>
    <property type="evidence" value="ECO:0007669"/>
    <property type="project" value="UniProtKB-ARBA"/>
</dbReference>
<dbReference type="PROSITE" id="PS52029">
    <property type="entry name" value="LD_TPASE"/>
    <property type="match status" value="1"/>
</dbReference>
<keyword evidence="6 7" id="KW-0961">Cell wall biogenesis/degradation</keyword>
<dbReference type="EMBL" id="QWEY01000004">
    <property type="protein sequence ID" value="RGP37586.1"/>
    <property type="molecule type" value="Genomic_DNA"/>
</dbReference>
<evidence type="ECO:0000313" key="9">
    <source>
        <dbReference type="EMBL" id="RGP37586.1"/>
    </source>
</evidence>
<dbReference type="GO" id="GO:0009252">
    <property type="term" value="P:peptidoglycan biosynthetic process"/>
    <property type="evidence" value="ECO:0007669"/>
    <property type="project" value="UniProtKB-UniPathway"/>
</dbReference>
<dbReference type="Gene3D" id="2.40.440.10">
    <property type="entry name" value="L,D-transpeptidase catalytic domain-like"/>
    <property type="match status" value="1"/>
</dbReference>
<organism evidence="9 10">
    <name type="scientific">Pseudotabrizicola alkalilacus</name>
    <dbReference type="NCBI Taxonomy" id="2305252"/>
    <lineage>
        <taxon>Bacteria</taxon>
        <taxon>Pseudomonadati</taxon>
        <taxon>Pseudomonadota</taxon>
        <taxon>Alphaproteobacteria</taxon>
        <taxon>Rhodobacterales</taxon>
        <taxon>Paracoccaceae</taxon>
        <taxon>Pseudotabrizicola</taxon>
    </lineage>
</organism>
<evidence type="ECO:0000256" key="4">
    <source>
        <dbReference type="ARBA" id="ARBA00022960"/>
    </source>
</evidence>
<feature type="active site" description="Proton donor/acceptor" evidence="7">
    <location>
        <position position="111"/>
    </location>
</feature>
<evidence type="ECO:0000256" key="1">
    <source>
        <dbReference type="ARBA" id="ARBA00004752"/>
    </source>
</evidence>
<dbReference type="CDD" id="cd16913">
    <property type="entry name" value="YkuD_like"/>
    <property type="match status" value="1"/>
</dbReference>
<accession>A0A411Z3C1</accession>
<dbReference type="UniPathway" id="UPA00219"/>
<dbReference type="PANTHER" id="PTHR36699:SF1">
    <property type="entry name" value="L,D-TRANSPEPTIDASE YAFK-RELATED"/>
    <property type="match status" value="1"/>
</dbReference>
<dbReference type="InterPro" id="IPR038063">
    <property type="entry name" value="Transpep_catalytic_dom"/>
</dbReference>